<sequence>MTFLRKKQNSMQILDATMRKHGLDGNIVVFERSGLSRTWNKENEWMWHAWNGKTLTSEKAAPWL</sequence>
<dbReference type="EMBL" id="DS231621">
    <property type="protein sequence ID" value="EDU50201.1"/>
    <property type="molecule type" value="Genomic_DNA"/>
</dbReference>
<accession>B2WAG9</accession>
<evidence type="ECO:0000313" key="1">
    <source>
        <dbReference type="EMBL" id="EDU50201.1"/>
    </source>
</evidence>
<gene>
    <name evidence="1" type="ORF">PTRG_07282</name>
</gene>
<dbReference type="HOGENOM" id="CLU_2868710_0_0_1"/>
<dbReference type="InParanoid" id="B2WAG9"/>
<dbReference type="AlphaFoldDB" id="B2WAG9"/>
<reference evidence="2" key="1">
    <citation type="journal article" date="2013" name="G3 (Bethesda)">
        <title>Comparative genomics of a plant-pathogenic fungus, Pyrenophora tritici-repentis, reveals transduplication and the impact of repeat elements on pathogenicity and population divergence.</title>
        <authorList>
            <person name="Manning V.A."/>
            <person name="Pandelova I."/>
            <person name="Dhillon B."/>
            <person name="Wilhelm L.J."/>
            <person name="Goodwin S.B."/>
            <person name="Berlin A.M."/>
            <person name="Figueroa M."/>
            <person name="Freitag M."/>
            <person name="Hane J.K."/>
            <person name="Henrissat B."/>
            <person name="Holman W.H."/>
            <person name="Kodira C.D."/>
            <person name="Martin J."/>
            <person name="Oliver R.P."/>
            <person name="Robbertse B."/>
            <person name="Schackwitz W."/>
            <person name="Schwartz D.C."/>
            <person name="Spatafora J.W."/>
            <person name="Turgeon B.G."/>
            <person name="Yandava C."/>
            <person name="Young S."/>
            <person name="Zhou S."/>
            <person name="Zeng Q."/>
            <person name="Grigoriev I.V."/>
            <person name="Ma L.-J."/>
            <person name="Ciuffetti L.M."/>
        </authorList>
    </citation>
    <scope>NUCLEOTIDE SEQUENCE [LARGE SCALE GENOMIC DNA]</scope>
    <source>
        <strain evidence="2">Pt-1C-BFP</strain>
    </source>
</reference>
<name>B2WAG9_PYRTR</name>
<dbReference type="Proteomes" id="UP000001471">
    <property type="component" value="Unassembled WGS sequence"/>
</dbReference>
<proteinExistence type="predicted"/>
<organism evidence="1 2">
    <name type="scientific">Pyrenophora tritici-repentis (strain Pt-1C-BFP)</name>
    <name type="common">Wheat tan spot fungus</name>
    <name type="synonym">Drechslera tritici-repentis</name>
    <dbReference type="NCBI Taxonomy" id="426418"/>
    <lineage>
        <taxon>Eukaryota</taxon>
        <taxon>Fungi</taxon>
        <taxon>Dikarya</taxon>
        <taxon>Ascomycota</taxon>
        <taxon>Pezizomycotina</taxon>
        <taxon>Dothideomycetes</taxon>
        <taxon>Pleosporomycetidae</taxon>
        <taxon>Pleosporales</taxon>
        <taxon>Pleosporineae</taxon>
        <taxon>Pleosporaceae</taxon>
        <taxon>Pyrenophora</taxon>
    </lineage>
</organism>
<evidence type="ECO:0000313" key="2">
    <source>
        <dbReference type="Proteomes" id="UP000001471"/>
    </source>
</evidence>
<protein>
    <submittedName>
        <fullName evidence="1">Uncharacterized protein</fullName>
    </submittedName>
</protein>